<dbReference type="EMBL" id="CP120733">
    <property type="protein sequence ID" value="WFD11946.1"/>
    <property type="molecule type" value="Genomic_DNA"/>
</dbReference>
<proteinExistence type="predicted"/>
<dbReference type="InterPro" id="IPR009000">
    <property type="entry name" value="Transl_B-barrel_sf"/>
</dbReference>
<sequence length="114" mass="12685">MGFLNKLFSKKLDLQSKHASSIYTFYINDIFTIKRVGCIVFGIVKGSDIRVGDDVYIIDVNGNRLPSKVMSMENPRVGEMNIAPVGSNVGILLSDIEAKQLHRGDILTNEKKIN</sequence>
<dbReference type="Proteomes" id="UP001222800">
    <property type="component" value="Chromosome"/>
</dbReference>
<gene>
    <name evidence="1" type="ORF">P4S50_07680</name>
</gene>
<organism evidence="1 2">
    <name type="scientific">Tepidibacter hydrothermalis</name>
    <dbReference type="NCBI Taxonomy" id="3036126"/>
    <lineage>
        <taxon>Bacteria</taxon>
        <taxon>Bacillati</taxon>
        <taxon>Bacillota</taxon>
        <taxon>Clostridia</taxon>
        <taxon>Peptostreptococcales</taxon>
        <taxon>Peptostreptococcaceae</taxon>
        <taxon>Tepidibacter</taxon>
    </lineage>
</organism>
<name>A0ABY8EG67_9FIRM</name>
<dbReference type="PANTHER" id="PTHR43721">
    <property type="entry name" value="ELONGATION FACTOR TU-RELATED"/>
    <property type="match status" value="1"/>
</dbReference>
<reference evidence="1 2" key="1">
    <citation type="submission" date="2023-03" db="EMBL/GenBank/DDBJ databases">
        <title>Complete genome sequence of Tepidibacter sp. SWIR-1, isolated from a deep-sea hydrothermal vent.</title>
        <authorList>
            <person name="Li X."/>
        </authorList>
    </citation>
    <scope>NUCLEOTIDE SEQUENCE [LARGE SCALE GENOMIC DNA]</scope>
    <source>
        <strain evidence="1 2">SWIR-1</strain>
    </source>
</reference>
<dbReference type="InterPro" id="IPR050055">
    <property type="entry name" value="EF-Tu_GTPase"/>
</dbReference>
<dbReference type="Gene3D" id="2.40.30.10">
    <property type="entry name" value="Translation factors"/>
    <property type="match status" value="1"/>
</dbReference>
<dbReference type="RefSeq" id="WP_277734171.1">
    <property type="nucleotide sequence ID" value="NZ_CP120733.1"/>
</dbReference>
<evidence type="ECO:0000313" key="1">
    <source>
        <dbReference type="EMBL" id="WFD11946.1"/>
    </source>
</evidence>
<accession>A0ABY8EG67</accession>
<evidence type="ECO:0000313" key="2">
    <source>
        <dbReference type="Proteomes" id="UP001222800"/>
    </source>
</evidence>
<keyword evidence="2" id="KW-1185">Reference proteome</keyword>
<dbReference type="PANTHER" id="PTHR43721:SF22">
    <property type="entry name" value="ELONGATION FACTOR TU, MITOCHONDRIAL"/>
    <property type="match status" value="1"/>
</dbReference>
<protein>
    <submittedName>
        <fullName evidence="1">Uncharacterized protein</fullName>
    </submittedName>
</protein>
<dbReference type="SUPFAM" id="SSF50447">
    <property type="entry name" value="Translation proteins"/>
    <property type="match status" value="1"/>
</dbReference>